<sequence>MVVARVRESGASVTPGQAALSRRALLRAGAGLAAVALLPSGLAACSGSRPELLTVAGGETGGFYLEFSTLLAAALERHGVAQRAVAVPTGGSLDNLAQLREGKATFAVSLADAVAEPDNPGDRAGQSQAPGTSGQAELAALGKVYENYVHCIVRRGSGITGLTQLSGRTVAIGQPGSGTSLTTPRLLAAAGLGTSAAGGPAAPGSVAVVSLGLNDGLAALKTGGVDALFWSGGVPTAAITAAQQDVALALLDLSSLLPELRSRYGSQYDRVFIPAGSYPGVPAVWTVGAANLLLCRADLDAGTVERTVQLLVNHAGDLIPQSSLGVQFLSPETLINTAGVPLHPAAADAYRALHG</sequence>
<dbReference type="InterPro" id="IPR011852">
    <property type="entry name" value="TRAP_TAXI"/>
</dbReference>
<dbReference type="NCBIfam" id="TIGR02122">
    <property type="entry name" value="TRAP_TAXI"/>
    <property type="match status" value="1"/>
</dbReference>
<dbReference type="OrthoDB" id="5582316at2"/>
<organism evidence="1 2">
    <name type="scientific">Pseudarthrobacter enclensis</name>
    <dbReference type="NCBI Taxonomy" id="993070"/>
    <lineage>
        <taxon>Bacteria</taxon>
        <taxon>Bacillati</taxon>
        <taxon>Actinomycetota</taxon>
        <taxon>Actinomycetes</taxon>
        <taxon>Micrococcales</taxon>
        <taxon>Micrococcaceae</taxon>
        <taxon>Pseudarthrobacter</taxon>
    </lineage>
</organism>
<dbReference type="EMBL" id="LNQM01000007">
    <property type="protein sequence ID" value="KSU74071.1"/>
    <property type="molecule type" value="Genomic_DNA"/>
</dbReference>
<accession>A0A0V8IH33</accession>
<dbReference type="PANTHER" id="PTHR42941:SF1">
    <property type="entry name" value="SLL1037 PROTEIN"/>
    <property type="match status" value="1"/>
</dbReference>
<gene>
    <name evidence="1" type="ORF">AS031_14670</name>
</gene>
<dbReference type="RefSeq" id="WP_058269042.1">
    <property type="nucleotide sequence ID" value="NZ_FMAZ01000006.1"/>
</dbReference>
<dbReference type="Gene3D" id="3.40.190.10">
    <property type="entry name" value="Periplasmic binding protein-like II"/>
    <property type="match status" value="2"/>
</dbReference>
<dbReference type="Pfam" id="PF16868">
    <property type="entry name" value="NMT1_3"/>
    <property type="match status" value="1"/>
</dbReference>
<comment type="caution">
    <text evidence="1">The sequence shown here is derived from an EMBL/GenBank/DDBJ whole genome shotgun (WGS) entry which is preliminary data.</text>
</comment>
<protein>
    <submittedName>
        <fullName evidence="1">C4-dicarboxylate ABC transporter substrate-binding protein</fullName>
    </submittedName>
</protein>
<dbReference type="AlphaFoldDB" id="A0A0V8IH33"/>
<reference evidence="1 2" key="1">
    <citation type="journal article" date="2014" name="Arch. Microbiol.">
        <title>Arthrobacter enclensis sp. nov., isolated from sediment sample.</title>
        <authorList>
            <person name="Dastager S.G."/>
            <person name="Liu Q."/>
            <person name="Tang S.K."/>
            <person name="Krishnamurthi S."/>
            <person name="Lee J.C."/>
            <person name="Li W.J."/>
        </authorList>
    </citation>
    <scope>NUCLEOTIDE SEQUENCE [LARGE SCALE GENOMIC DNA]</scope>
    <source>
        <strain evidence="1 2">NIO-1008</strain>
    </source>
</reference>
<keyword evidence="2" id="KW-1185">Reference proteome</keyword>
<dbReference type="PANTHER" id="PTHR42941">
    <property type="entry name" value="SLL1037 PROTEIN"/>
    <property type="match status" value="1"/>
</dbReference>
<dbReference type="SUPFAM" id="SSF53850">
    <property type="entry name" value="Periplasmic binding protein-like II"/>
    <property type="match status" value="1"/>
</dbReference>
<dbReference type="Proteomes" id="UP000053199">
    <property type="component" value="Unassembled WGS sequence"/>
</dbReference>
<proteinExistence type="predicted"/>
<evidence type="ECO:0000313" key="1">
    <source>
        <dbReference type="EMBL" id="KSU74071.1"/>
    </source>
</evidence>
<dbReference type="STRING" id="993070.AS031_14670"/>
<evidence type="ECO:0000313" key="2">
    <source>
        <dbReference type="Proteomes" id="UP000053199"/>
    </source>
</evidence>
<name>A0A0V8IH33_9MICC</name>